<dbReference type="SUPFAM" id="SSF90123">
    <property type="entry name" value="ABC transporter transmembrane region"/>
    <property type="match status" value="1"/>
</dbReference>
<keyword evidence="5 7" id="KW-1133">Transmembrane helix</keyword>
<evidence type="ECO:0000256" key="7">
    <source>
        <dbReference type="SAM" id="Phobius"/>
    </source>
</evidence>
<comment type="caution">
    <text evidence="10">The sequence shown here is derived from an EMBL/GenBank/DDBJ whole genome shotgun (WGS) entry which is preliminary data.</text>
</comment>
<proteinExistence type="predicted"/>
<keyword evidence="3" id="KW-0547">Nucleotide-binding</keyword>
<dbReference type="GO" id="GO:0016887">
    <property type="term" value="F:ATP hydrolysis activity"/>
    <property type="evidence" value="ECO:0007669"/>
    <property type="project" value="InterPro"/>
</dbReference>
<dbReference type="SMART" id="SM00382">
    <property type="entry name" value="AAA"/>
    <property type="match status" value="1"/>
</dbReference>
<dbReference type="InterPro" id="IPR036640">
    <property type="entry name" value="ABC1_TM_sf"/>
</dbReference>
<evidence type="ECO:0000256" key="6">
    <source>
        <dbReference type="ARBA" id="ARBA00023136"/>
    </source>
</evidence>
<dbReference type="SUPFAM" id="SSF52540">
    <property type="entry name" value="P-loop containing nucleoside triphosphate hydrolases"/>
    <property type="match status" value="1"/>
</dbReference>
<evidence type="ECO:0000259" key="8">
    <source>
        <dbReference type="PROSITE" id="PS50893"/>
    </source>
</evidence>
<dbReference type="InterPro" id="IPR011527">
    <property type="entry name" value="ABC1_TM_dom"/>
</dbReference>
<dbReference type="InterPro" id="IPR003439">
    <property type="entry name" value="ABC_transporter-like_ATP-bd"/>
</dbReference>
<dbReference type="Proteomes" id="UP000195043">
    <property type="component" value="Unassembled WGS sequence"/>
</dbReference>
<dbReference type="Gene3D" id="3.40.50.300">
    <property type="entry name" value="P-loop containing nucleotide triphosphate hydrolases"/>
    <property type="match status" value="1"/>
</dbReference>
<dbReference type="GO" id="GO:0005886">
    <property type="term" value="C:plasma membrane"/>
    <property type="evidence" value="ECO:0007669"/>
    <property type="project" value="UniProtKB-SubCell"/>
</dbReference>
<accession>A0A242A2H0</accession>
<dbReference type="InterPro" id="IPR017871">
    <property type="entry name" value="ABC_transporter-like_CS"/>
</dbReference>
<evidence type="ECO:0000256" key="1">
    <source>
        <dbReference type="ARBA" id="ARBA00004651"/>
    </source>
</evidence>
<feature type="domain" description="ABC transmembrane type-1" evidence="9">
    <location>
        <begin position="19"/>
        <end position="297"/>
    </location>
</feature>
<dbReference type="EMBL" id="NGKU01000001">
    <property type="protein sequence ID" value="OTN75142.1"/>
    <property type="molecule type" value="Genomic_DNA"/>
</dbReference>
<name>A0A242A2H0_9ENTE</name>
<keyword evidence="2 7" id="KW-0812">Transmembrane</keyword>
<dbReference type="PROSITE" id="PS00211">
    <property type="entry name" value="ABC_TRANSPORTER_1"/>
    <property type="match status" value="1"/>
</dbReference>
<protein>
    <recommendedName>
        <fullName evidence="12">ABC transmembrane type-1 domain-containing protein</fullName>
    </recommendedName>
</protein>
<evidence type="ECO:0000256" key="4">
    <source>
        <dbReference type="ARBA" id="ARBA00022840"/>
    </source>
</evidence>
<dbReference type="PROSITE" id="PS50893">
    <property type="entry name" value="ABC_TRANSPORTER_2"/>
    <property type="match status" value="1"/>
</dbReference>
<evidence type="ECO:0000313" key="10">
    <source>
        <dbReference type="EMBL" id="OTN75142.1"/>
    </source>
</evidence>
<feature type="domain" description="ABC transporter" evidence="8">
    <location>
        <begin position="331"/>
        <end position="529"/>
    </location>
</feature>
<feature type="transmembrane region" description="Helical" evidence="7">
    <location>
        <begin position="154"/>
        <end position="172"/>
    </location>
</feature>
<dbReference type="GO" id="GO:0005524">
    <property type="term" value="F:ATP binding"/>
    <property type="evidence" value="ECO:0007669"/>
    <property type="project" value="UniProtKB-KW"/>
</dbReference>
<feature type="transmembrane region" description="Helical" evidence="7">
    <location>
        <begin position="15"/>
        <end position="37"/>
    </location>
</feature>
<dbReference type="CDD" id="cd07346">
    <property type="entry name" value="ABC_6TM_exporters"/>
    <property type="match status" value="1"/>
</dbReference>
<dbReference type="InterPro" id="IPR003593">
    <property type="entry name" value="AAA+_ATPase"/>
</dbReference>
<organism evidence="10 11">
    <name type="scientific">Candidatus Enterococcus testudinis</name>
    <dbReference type="NCBI Taxonomy" id="1834191"/>
    <lineage>
        <taxon>Bacteria</taxon>
        <taxon>Bacillati</taxon>
        <taxon>Bacillota</taxon>
        <taxon>Bacilli</taxon>
        <taxon>Lactobacillales</taxon>
        <taxon>Enterococcaceae</taxon>
        <taxon>Enterococcus</taxon>
    </lineage>
</organism>
<feature type="transmembrane region" description="Helical" evidence="7">
    <location>
        <begin position="268"/>
        <end position="289"/>
    </location>
</feature>
<evidence type="ECO:0000256" key="2">
    <source>
        <dbReference type="ARBA" id="ARBA00022692"/>
    </source>
</evidence>
<keyword evidence="6 7" id="KW-0472">Membrane</keyword>
<sequence length="530" mass="60335">MMKVSLREMLLQHRFTLGILIALIIFQIVLSSIFPYFTKYIIDDVLLQHDLSKLRDVIVIAIILILVQIPLNIGVSYYCSLWTQLIIYDLRQDISEKFLERKDNADDNGLFINTITSDCELVGNQLLSIILNGFPNLLLIFLYAAILLQLNTKLTIISLVIVPLYLLVSYMTSKKVYVLSKELQGNRDKLIEFLNSYVRNKLLIDLYKLNNTEKERFQAATQKVKNSNVKANTILSFFGNISGLISVVSPLIVLFIGSFMVIQKQLSLGTLIAFNSYISLLFSPLGKTLNILPMFSQMKASIERIETANYLNKNINTGLYSETMLPDNQQVRVRNVIPYIGEEPLLGSPLSFSIFKNKIIQIVGPNGVGKSIVLKTLINYFDNFSGCVEIRKDLNIVYVPQENFLFEGTIQKNMTKGLSHYQETDISYLVDLLKFDLSLDTVVSPFNITLSSGQLQKIKLIRAFLSNPDVLLIDEAIANLDREILQRIIDFIQEKKVSVVFVYHGDISSFFKYGEFEVLDLADYNPRCLC</sequence>
<dbReference type="OrthoDB" id="2326711at2"/>
<dbReference type="Gene3D" id="1.20.1560.10">
    <property type="entry name" value="ABC transporter type 1, transmembrane domain"/>
    <property type="match status" value="1"/>
</dbReference>
<dbReference type="STRING" id="1834191.A5886_000212"/>
<dbReference type="PROSITE" id="PS50929">
    <property type="entry name" value="ABC_TM1F"/>
    <property type="match status" value="1"/>
</dbReference>
<evidence type="ECO:0008006" key="12">
    <source>
        <dbReference type="Google" id="ProtNLM"/>
    </source>
</evidence>
<dbReference type="Pfam" id="PF00664">
    <property type="entry name" value="ABC_membrane"/>
    <property type="match status" value="1"/>
</dbReference>
<evidence type="ECO:0000259" key="9">
    <source>
        <dbReference type="PROSITE" id="PS50929"/>
    </source>
</evidence>
<evidence type="ECO:0000256" key="3">
    <source>
        <dbReference type="ARBA" id="ARBA00022741"/>
    </source>
</evidence>
<feature type="transmembrane region" description="Helical" evidence="7">
    <location>
        <begin position="57"/>
        <end position="79"/>
    </location>
</feature>
<reference evidence="10 11" key="1">
    <citation type="submission" date="2017-05" db="EMBL/GenBank/DDBJ databases">
        <title>The Genome Sequence of Enterococcus sp. 8G7_MSG3316.</title>
        <authorList>
            <consortium name="The Broad Institute Genomics Platform"/>
            <consortium name="The Broad Institute Genomic Center for Infectious Diseases"/>
            <person name="Earl A."/>
            <person name="Manson A."/>
            <person name="Schwartman J."/>
            <person name="Gilmore M."/>
            <person name="Abouelleil A."/>
            <person name="Cao P."/>
            <person name="Chapman S."/>
            <person name="Cusick C."/>
            <person name="Shea T."/>
            <person name="Young S."/>
            <person name="Neafsey D."/>
            <person name="Nusbaum C."/>
            <person name="Birren B."/>
        </authorList>
    </citation>
    <scope>NUCLEOTIDE SEQUENCE [LARGE SCALE GENOMIC DNA]</scope>
    <source>
        <strain evidence="10 11">8G7_MSG3316</strain>
    </source>
</reference>
<feature type="transmembrane region" description="Helical" evidence="7">
    <location>
        <begin position="237"/>
        <end position="262"/>
    </location>
</feature>
<evidence type="ECO:0000313" key="11">
    <source>
        <dbReference type="Proteomes" id="UP000195043"/>
    </source>
</evidence>
<dbReference type="Pfam" id="PF00005">
    <property type="entry name" value="ABC_tran"/>
    <property type="match status" value="1"/>
</dbReference>
<dbReference type="AlphaFoldDB" id="A0A242A2H0"/>
<feature type="transmembrane region" description="Helical" evidence="7">
    <location>
        <begin position="126"/>
        <end position="148"/>
    </location>
</feature>
<dbReference type="InterPro" id="IPR039421">
    <property type="entry name" value="Type_1_exporter"/>
</dbReference>
<keyword evidence="11" id="KW-1185">Reference proteome</keyword>
<dbReference type="InterPro" id="IPR027417">
    <property type="entry name" value="P-loop_NTPase"/>
</dbReference>
<evidence type="ECO:0000256" key="5">
    <source>
        <dbReference type="ARBA" id="ARBA00022989"/>
    </source>
</evidence>
<dbReference type="GO" id="GO:0015421">
    <property type="term" value="F:ABC-type oligopeptide transporter activity"/>
    <property type="evidence" value="ECO:0007669"/>
    <property type="project" value="TreeGrafter"/>
</dbReference>
<keyword evidence="4" id="KW-0067">ATP-binding</keyword>
<gene>
    <name evidence="10" type="ORF">A5886_000212</name>
</gene>
<dbReference type="PANTHER" id="PTHR43394:SF1">
    <property type="entry name" value="ATP-BINDING CASSETTE SUB-FAMILY B MEMBER 10, MITOCHONDRIAL"/>
    <property type="match status" value="1"/>
</dbReference>
<comment type="subcellular location">
    <subcellularLocation>
        <location evidence="1">Cell membrane</location>
        <topology evidence="1">Multi-pass membrane protein</topology>
    </subcellularLocation>
</comment>
<dbReference type="PANTHER" id="PTHR43394">
    <property type="entry name" value="ATP-DEPENDENT PERMEASE MDL1, MITOCHONDRIAL"/>
    <property type="match status" value="1"/>
</dbReference>